<dbReference type="GO" id="GO:0004045">
    <property type="term" value="F:peptidyl-tRNA hydrolase activity"/>
    <property type="evidence" value="ECO:0007669"/>
    <property type="project" value="UniProtKB-UniRule"/>
</dbReference>
<organism evidence="11 12">
    <name type="scientific">Oceanobacillus sojae</name>
    <dbReference type="NCBI Taxonomy" id="582851"/>
    <lineage>
        <taxon>Bacteria</taxon>
        <taxon>Bacillati</taxon>
        <taxon>Bacillota</taxon>
        <taxon>Bacilli</taxon>
        <taxon>Bacillales</taxon>
        <taxon>Bacillaceae</taxon>
        <taxon>Oceanobacillus</taxon>
    </lineage>
</organism>
<feature type="binding site" evidence="8">
    <location>
        <position position="126"/>
    </location>
    <ligand>
        <name>tRNA</name>
        <dbReference type="ChEBI" id="CHEBI:17843"/>
    </ligand>
</feature>
<keyword evidence="12" id="KW-1185">Reference proteome</keyword>
<evidence type="ECO:0000256" key="8">
    <source>
        <dbReference type="HAMAP-Rule" id="MF_00083"/>
    </source>
</evidence>
<keyword evidence="8" id="KW-0963">Cytoplasm</keyword>
<dbReference type="PROSITE" id="PS01195">
    <property type="entry name" value="PEPT_TRNA_HYDROL_1"/>
    <property type="match status" value="1"/>
</dbReference>
<dbReference type="InterPro" id="IPR001328">
    <property type="entry name" value="Pept_tRNA_hydro"/>
</dbReference>
<evidence type="ECO:0000256" key="4">
    <source>
        <dbReference type="ARBA" id="ARBA00022884"/>
    </source>
</evidence>
<dbReference type="AlphaFoldDB" id="A0A511ZPE2"/>
<dbReference type="PANTHER" id="PTHR17224:SF1">
    <property type="entry name" value="PEPTIDYL-TRNA HYDROLASE"/>
    <property type="match status" value="1"/>
</dbReference>
<comment type="caution">
    <text evidence="11">The sequence shown here is derived from an EMBL/GenBank/DDBJ whole genome shotgun (WGS) entry which is preliminary data.</text>
</comment>
<evidence type="ECO:0000256" key="3">
    <source>
        <dbReference type="ARBA" id="ARBA00022801"/>
    </source>
</evidence>
<comment type="catalytic activity">
    <reaction evidence="6 8 9">
        <text>an N-acyl-L-alpha-aminoacyl-tRNA + H2O = an N-acyl-L-amino acid + a tRNA + H(+)</text>
        <dbReference type="Rhea" id="RHEA:54448"/>
        <dbReference type="Rhea" id="RHEA-COMP:10123"/>
        <dbReference type="Rhea" id="RHEA-COMP:13883"/>
        <dbReference type="ChEBI" id="CHEBI:15377"/>
        <dbReference type="ChEBI" id="CHEBI:15378"/>
        <dbReference type="ChEBI" id="CHEBI:59874"/>
        <dbReference type="ChEBI" id="CHEBI:78442"/>
        <dbReference type="ChEBI" id="CHEBI:138191"/>
        <dbReference type="EC" id="3.1.1.29"/>
    </reaction>
</comment>
<accession>A0A511ZPE2</accession>
<evidence type="ECO:0000256" key="6">
    <source>
        <dbReference type="ARBA" id="ARBA00048707"/>
    </source>
</evidence>
<dbReference type="Gene3D" id="3.40.50.1470">
    <property type="entry name" value="Peptidyl-tRNA hydrolase"/>
    <property type="match status" value="1"/>
</dbReference>
<dbReference type="InterPro" id="IPR036416">
    <property type="entry name" value="Pept_tRNA_hydro_sf"/>
</dbReference>
<dbReference type="GO" id="GO:0072344">
    <property type="term" value="P:rescue of stalled ribosome"/>
    <property type="evidence" value="ECO:0007669"/>
    <property type="project" value="UniProtKB-UniRule"/>
</dbReference>
<feature type="site" description="Stabilizes the basic form of H active site to accept a proton" evidence="8">
    <location>
        <position position="105"/>
    </location>
</feature>
<dbReference type="PROSITE" id="PS01196">
    <property type="entry name" value="PEPT_TRNA_HYDROL_2"/>
    <property type="match status" value="1"/>
</dbReference>
<evidence type="ECO:0000256" key="7">
    <source>
        <dbReference type="ARBA" id="ARBA00050038"/>
    </source>
</evidence>
<feature type="binding site" evidence="8">
    <location>
        <position position="80"/>
    </location>
    <ligand>
        <name>tRNA</name>
        <dbReference type="ChEBI" id="CHEBI:17843"/>
    </ligand>
</feature>
<keyword evidence="2 8" id="KW-0820">tRNA-binding</keyword>
<gene>
    <name evidence="8 11" type="primary">pth</name>
    <name evidence="11" type="ORF">OSO01_40650</name>
</gene>
<evidence type="ECO:0000256" key="9">
    <source>
        <dbReference type="RuleBase" id="RU000673"/>
    </source>
</evidence>
<evidence type="ECO:0000256" key="5">
    <source>
        <dbReference type="ARBA" id="ARBA00038063"/>
    </source>
</evidence>
<dbReference type="FunFam" id="3.40.50.1470:FF:000001">
    <property type="entry name" value="Peptidyl-tRNA hydrolase"/>
    <property type="match status" value="1"/>
</dbReference>
<name>A0A511ZPE2_9BACI</name>
<dbReference type="GO" id="GO:0005737">
    <property type="term" value="C:cytoplasm"/>
    <property type="evidence" value="ECO:0007669"/>
    <property type="project" value="UniProtKB-SubCell"/>
</dbReference>
<dbReference type="CDD" id="cd00462">
    <property type="entry name" value="PTH"/>
    <property type="match status" value="1"/>
</dbReference>
<sequence>MFSRKCVFRSEGKVMKLIVGLGNPGRKYKKTRHNIGFCAIDELLQRHGWKLNNSKFHGEYAIEHFNGEKIVLLQPQTYMNLSGESIRPLMDYYNIDTDDVVVIYDDLDLPAGKIRLRQKGGHGGHNGVRSTIDHLGTKEFKRVRLGVGRPVNAMPVVDYVLGKFPKDEKEAVSQSIQQAADAVEAWVNGKPFIEVMNDFNQ</sequence>
<dbReference type="EC" id="3.1.1.29" evidence="1 8"/>
<dbReference type="InterPro" id="IPR018171">
    <property type="entry name" value="Pept_tRNA_hydro_CS"/>
</dbReference>
<feature type="site" description="Discriminates between blocked and unblocked aminoacyl-tRNA" evidence="8">
    <location>
        <position position="23"/>
    </location>
</feature>
<reference evidence="11 12" key="1">
    <citation type="submission" date="2019-07" db="EMBL/GenBank/DDBJ databases">
        <title>Whole genome shotgun sequence of Oceanobacillus sojae NBRC 105379.</title>
        <authorList>
            <person name="Hosoyama A."/>
            <person name="Uohara A."/>
            <person name="Ohji S."/>
            <person name="Ichikawa N."/>
        </authorList>
    </citation>
    <scope>NUCLEOTIDE SEQUENCE [LARGE SCALE GENOMIC DNA]</scope>
    <source>
        <strain evidence="11 12">NBRC 105379</strain>
    </source>
</reference>
<dbReference type="HAMAP" id="MF_00083">
    <property type="entry name" value="Pept_tRNA_hydro_bact"/>
    <property type="match status" value="1"/>
</dbReference>
<feature type="active site" description="Proton acceptor" evidence="8">
    <location>
        <position position="33"/>
    </location>
</feature>
<protein>
    <recommendedName>
        <fullName evidence="7 8">Peptidyl-tRNA hydrolase</fullName>
        <shortName evidence="8">Pth</shortName>
        <ecNumber evidence="1 8">3.1.1.29</ecNumber>
    </recommendedName>
</protein>
<dbReference type="SUPFAM" id="SSF53178">
    <property type="entry name" value="Peptidyl-tRNA hydrolase-like"/>
    <property type="match status" value="1"/>
</dbReference>
<dbReference type="PANTHER" id="PTHR17224">
    <property type="entry name" value="PEPTIDYL-TRNA HYDROLASE"/>
    <property type="match status" value="1"/>
</dbReference>
<keyword evidence="3 8" id="KW-0378">Hydrolase</keyword>
<dbReference type="Pfam" id="PF01195">
    <property type="entry name" value="Pept_tRNA_hydro"/>
    <property type="match status" value="1"/>
</dbReference>
<evidence type="ECO:0000256" key="10">
    <source>
        <dbReference type="RuleBase" id="RU004320"/>
    </source>
</evidence>
<dbReference type="GO" id="GO:0006515">
    <property type="term" value="P:protein quality control for misfolded or incompletely synthesized proteins"/>
    <property type="evidence" value="ECO:0007669"/>
    <property type="project" value="UniProtKB-UniRule"/>
</dbReference>
<keyword evidence="4 8" id="KW-0694">RNA-binding</keyword>
<dbReference type="GO" id="GO:0000049">
    <property type="term" value="F:tRNA binding"/>
    <property type="evidence" value="ECO:0007669"/>
    <property type="project" value="UniProtKB-UniRule"/>
</dbReference>
<evidence type="ECO:0000313" key="12">
    <source>
        <dbReference type="Proteomes" id="UP000321558"/>
    </source>
</evidence>
<evidence type="ECO:0000256" key="1">
    <source>
        <dbReference type="ARBA" id="ARBA00013260"/>
    </source>
</evidence>
<evidence type="ECO:0000256" key="2">
    <source>
        <dbReference type="ARBA" id="ARBA00022555"/>
    </source>
</evidence>
<proteinExistence type="inferred from homology"/>
<feature type="binding site" evidence="8">
    <location>
        <position position="78"/>
    </location>
    <ligand>
        <name>tRNA</name>
        <dbReference type="ChEBI" id="CHEBI:17843"/>
    </ligand>
</feature>
<dbReference type="Proteomes" id="UP000321558">
    <property type="component" value="Unassembled WGS sequence"/>
</dbReference>
<comment type="subunit">
    <text evidence="8">Monomer.</text>
</comment>
<comment type="subcellular location">
    <subcellularLocation>
        <location evidence="8">Cytoplasm</location>
    </subcellularLocation>
</comment>
<dbReference type="NCBIfam" id="TIGR00447">
    <property type="entry name" value="pth"/>
    <property type="match status" value="1"/>
</dbReference>
<comment type="similarity">
    <text evidence="5 8 10">Belongs to the PTH family.</text>
</comment>
<dbReference type="EMBL" id="BJYM01000021">
    <property type="protein sequence ID" value="GEN89326.1"/>
    <property type="molecule type" value="Genomic_DNA"/>
</dbReference>
<feature type="binding site" evidence="8">
    <location>
        <position position="28"/>
    </location>
    <ligand>
        <name>tRNA</name>
        <dbReference type="ChEBI" id="CHEBI:17843"/>
    </ligand>
</feature>
<comment type="function">
    <text evidence="8">Hydrolyzes ribosome-free peptidyl-tRNAs (with 1 or more amino acids incorporated), which drop off the ribosome during protein synthesis, or as a result of ribosome stalling.</text>
</comment>
<evidence type="ECO:0000313" key="11">
    <source>
        <dbReference type="EMBL" id="GEN89326.1"/>
    </source>
</evidence>
<comment type="function">
    <text evidence="8">Catalyzes the release of premature peptidyl moieties from peptidyl-tRNA molecules trapped in stalled 50S ribosomal subunits, and thus maintains levels of free tRNAs and 50S ribosomes.</text>
</comment>
<dbReference type="STRING" id="582851.GCA_900162665_02141"/>